<dbReference type="EMBL" id="JAPJZI010000001">
    <property type="protein sequence ID" value="MDA5401086.1"/>
    <property type="molecule type" value="Genomic_DNA"/>
</dbReference>
<dbReference type="Gene3D" id="2.40.30.170">
    <property type="match status" value="1"/>
</dbReference>
<organism evidence="4 5">
    <name type="scientific">Hoeflea prorocentri</name>
    <dbReference type="NCBI Taxonomy" id="1922333"/>
    <lineage>
        <taxon>Bacteria</taxon>
        <taxon>Pseudomonadati</taxon>
        <taxon>Pseudomonadota</taxon>
        <taxon>Alphaproteobacteria</taxon>
        <taxon>Hyphomicrobiales</taxon>
        <taxon>Rhizobiaceae</taxon>
        <taxon>Hoeflea</taxon>
    </lineage>
</organism>
<feature type="domain" description="Multidrug resistance protein MdtA-like alpha-helical hairpin" evidence="3">
    <location>
        <begin position="103"/>
        <end position="165"/>
    </location>
</feature>
<dbReference type="InterPro" id="IPR058624">
    <property type="entry name" value="MdtA-like_HH"/>
</dbReference>
<evidence type="ECO:0000259" key="3">
    <source>
        <dbReference type="Pfam" id="PF25876"/>
    </source>
</evidence>
<sequence length="318" mass="34729">MNTVYAWILAVFSALWPGAADEAGKTYFGYVEGEYVYVAAKQSGILETLSVTRGDTVRTGAQLFTLDSDQQRIALGEAQADLMMAQATLLDESTGKRPEEIQVIEEQLRSAEASFALAKADYERYRELSVNDFVSPSQLDQAAATLDEAAASVGEQRANLAVARLPARSAQLDEARQSVKAKELAADKARIDLEDRLLASPSDGYVQQTYYLPGEYVAAGRPVVSILPPDEIKFRFYIGEPDRAGMTIGTEVLIGCDSCIEPIKARIVYISSSAEYTPPVIYSLEDRSKLVFMAEALPDEPTALLPGQPIDVRPSNDR</sequence>
<reference evidence="4" key="1">
    <citation type="submission" date="2022-11" db="EMBL/GenBank/DDBJ databases">
        <title>Draft genome sequence of Hoeflea poritis E7-10 and Hoeflea prorocentri PM5-8, separated from scleractinian coral Porites lutea and marine dinoflagellate.</title>
        <authorList>
            <person name="Zhang G."/>
            <person name="Wei Q."/>
            <person name="Cai L."/>
        </authorList>
    </citation>
    <scope>NUCLEOTIDE SEQUENCE</scope>
    <source>
        <strain evidence="4">PM5-8</strain>
    </source>
</reference>
<accession>A0A9X3UQD9</accession>
<dbReference type="GO" id="GO:0030313">
    <property type="term" value="C:cell envelope"/>
    <property type="evidence" value="ECO:0007669"/>
    <property type="project" value="UniProtKB-SubCell"/>
</dbReference>
<dbReference type="PANTHER" id="PTHR32347">
    <property type="entry name" value="EFFLUX SYSTEM COMPONENT YKNX-RELATED"/>
    <property type="match status" value="1"/>
</dbReference>
<evidence type="ECO:0000313" key="4">
    <source>
        <dbReference type="EMBL" id="MDA5401086.1"/>
    </source>
</evidence>
<dbReference type="Pfam" id="PF25876">
    <property type="entry name" value="HH_MFP_RND"/>
    <property type="match status" value="1"/>
</dbReference>
<dbReference type="Gene3D" id="1.10.287.470">
    <property type="entry name" value="Helix hairpin bin"/>
    <property type="match status" value="3"/>
</dbReference>
<keyword evidence="2" id="KW-0175">Coiled coil</keyword>
<keyword evidence="5" id="KW-1185">Reference proteome</keyword>
<evidence type="ECO:0000313" key="5">
    <source>
        <dbReference type="Proteomes" id="UP001151234"/>
    </source>
</evidence>
<proteinExistence type="predicted"/>
<dbReference type="InterPro" id="IPR050465">
    <property type="entry name" value="UPF0194_transport"/>
</dbReference>
<dbReference type="Gene3D" id="2.40.50.100">
    <property type="match status" value="2"/>
</dbReference>
<evidence type="ECO:0000256" key="2">
    <source>
        <dbReference type="ARBA" id="ARBA00023054"/>
    </source>
</evidence>
<dbReference type="RefSeq" id="WP_267992896.1">
    <property type="nucleotide sequence ID" value="NZ_JAPJZI010000001.1"/>
</dbReference>
<dbReference type="SUPFAM" id="SSF111369">
    <property type="entry name" value="HlyD-like secretion proteins"/>
    <property type="match status" value="3"/>
</dbReference>
<name>A0A9X3UQD9_9HYPH</name>
<comment type="subcellular location">
    <subcellularLocation>
        <location evidence="1">Cell envelope</location>
    </subcellularLocation>
</comment>
<dbReference type="Proteomes" id="UP001151234">
    <property type="component" value="Unassembled WGS sequence"/>
</dbReference>
<dbReference type="AlphaFoldDB" id="A0A9X3UQD9"/>
<evidence type="ECO:0000256" key="1">
    <source>
        <dbReference type="ARBA" id="ARBA00004196"/>
    </source>
</evidence>
<protein>
    <submittedName>
        <fullName evidence="4">HlyD family efflux transporter periplasmic adaptor subunit</fullName>
    </submittedName>
</protein>
<comment type="caution">
    <text evidence="4">The sequence shown here is derived from an EMBL/GenBank/DDBJ whole genome shotgun (WGS) entry which is preliminary data.</text>
</comment>
<dbReference type="PANTHER" id="PTHR32347:SF23">
    <property type="entry name" value="BLL5650 PROTEIN"/>
    <property type="match status" value="1"/>
</dbReference>
<gene>
    <name evidence="4" type="ORF">OQ273_21110</name>
</gene>